<name>A0AAN8XGH1_HALRR</name>
<evidence type="ECO:0000256" key="1">
    <source>
        <dbReference type="SAM" id="MobiDB-lite"/>
    </source>
</evidence>
<evidence type="ECO:0000313" key="3">
    <source>
        <dbReference type="Proteomes" id="UP001381693"/>
    </source>
</evidence>
<evidence type="ECO:0000313" key="2">
    <source>
        <dbReference type="EMBL" id="KAK7081183.1"/>
    </source>
</evidence>
<dbReference type="EMBL" id="JAXCGZ010005686">
    <property type="protein sequence ID" value="KAK7081183.1"/>
    <property type="molecule type" value="Genomic_DNA"/>
</dbReference>
<organism evidence="2 3">
    <name type="scientific">Halocaridina rubra</name>
    <name type="common">Hawaiian red shrimp</name>
    <dbReference type="NCBI Taxonomy" id="373956"/>
    <lineage>
        <taxon>Eukaryota</taxon>
        <taxon>Metazoa</taxon>
        <taxon>Ecdysozoa</taxon>
        <taxon>Arthropoda</taxon>
        <taxon>Crustacea</taxon>
        <taxon>Multicrustacea</taxon>
        <taxon>Malacostraca</taxon>
        <taxon>Eumalacostraca</taxon>
        <taxon>Eucarida</taxon>
        <taxon>Decapoda</taxon>
        <taxon>Pleocyemata</taxon>
        <taxon>Caridea</taxon>
        <taxon>Atyoidea</taxon>
        <taxon>Atyidae</taxon>
        <taxon>Halocaridina</taxon>
    </lineage>
</organism>
<reference evidence="2 3" key="1">
    <citation type="submission" date="2023-11" db="EMBL/GenBank/DDBJ databases">
        <title>Halocaridina rubra genome assembly.</title>
        <authorList>
            <person name="Smith C."/>
        </authorList>
    </citation>
    <scope>NUCLEOTIDE SEQUENCE [LARGE SCALE GENOMIC DNA]</scope>
    <source>
        <strain evidence="2">EP-1</strain>
        <tissue evidence="2">Whole</tissue>
    </source>
</reference>
<protein>
    <submittedName>
        <fullName evidence="2">Uncharacterized protein</fullName>
    </submittedName>
</protein>
<gene>
    <name evidence="2" type="ORF">SK128_010231</name>
</gene>
<feature type="region of interest" description="Disordered" evidence="1">
    <location>
        <begin position="1"/>
        <end position="43"/>
    </location>
</feature>
<dbReference type="Proteomes" id="UP001381693">
    <property type="component" value="Unassembled WGS sequence"/>
</dbReference>
<dbReference type="AlphaFoldDB" id="A0AAN8XGH1"/>
<sequence>MNELTDCHSQPLIDEDLEEMTKSTSEEEAEEQPEETHEKVEEPGLTLERLAAMYERVKAVQLSQERDDNMVRSVTLCNLLDDAMTPYKTICQQQQLPFTMFFFCKKQPATQLCIGCSSTGERLNGLLEGRQKNCMCKCCGHVATMSKL</sequence>
<proteinExistence type="predicted"/>
<accession>A0AAN8XGH1</accession>
<keyword evidence="3" id="KW-1185">Reference proteome</keyword>
<comment type="caution">
    <text evidence="2">The sequence shown here is derived from an EMBL/GenBank/DDBJ whole genome shotgun (WGS) entry which is preliminary data.</text>
</comment>